<evidence type="ECO:0000313" key="3">
    <source>
        <dbReference type="Proteomes" id="UP000266568"/>
    </source>
</evidence>
<protein>
    <recommendedName>
        <fullName evidence="1">DUF5983 domain-containing protein</fullName>
    </recommendedName>
</protein>
<evidence type="ECO:0000259" key="1">
    <source>
        <dbReference type="Pfam" id="PF19419"/>
    </source>
</evidence>
<organism evidence="2 3">
    <name type="scientific">Hephaestia caeni</name>
    <dbReference type="NCBI Taxonomy" id="645617"/>
    <lineage>
        <taxon>Bacteria</taxon>
        <taxon>Pseudomonadati</taxon>
        <taxon>Pseudomonadota</taxon>
        <taxon>Alphaproteobacteria</taxon>
        <taxon>Sphingomonadales</taxon>
        <taxon>Sphingomonadaceae</taxon>
        <taxon>Hephaestia</taxon>
    </lineage>
</organism>
<keyword evidence="3" id="KW-1185">Reference proteome</keyword>
<comment type="caution">
    <text evidence="2">The sequence shown here is derived from an EMBL/GenBank/DDBJ whole genome shotgun (WGS) entry which is preliminary data.</text>
</comment>
<feature type="domain" description="DUF5983" evidence="1">
    <location>
        <begin position="314"/>
        <end position="397"/>
    </location>
</feature>
<dbReference type="Proteomes" id="UP000266568">
    <property type="component" value="Unassembled WGS sequence"/>
</dbReference>
<dbReference type="OrthoDB" id="7274689at2"/>
<reference evidence="2 3" key="1">
    <citation type="submission" date="2018-08" db="EMBL/GenBank/DDBJ databases">
        <title>Genomic Encyclopedia of Type Strains, Phase IV (KMG-IV): sequencing the most valuable type-strain genomes for metagenomic binning, comparative biology and taxonomic classification.</title>
        <authorList>
            <person name="Goeker M."/>
        </authorList>
    </citation>
    <scope>NUCLEOTIDE SEQUENCE [LARGE SCALE GENOMIC DNA]</scope>
    <source>
        <strain evidence="2 3">DSM 25527</strain>
    </source>
</reference>
<dbReference type="EMBL" id="QXDC01000002">
    <property type="protein sequence ID" value="RIA46194.1"/>
    <property type="molecule type" value="Genomic_DNA"/>
</dbReference>
<dbReference type="Pfam" id="PF19419">
    <property type="entry name" value="DUF5983"/>
    <property type="match status" value="1"/>
</dbReference>
<accession>A0A397PJ69</accession>
<dbReference type="InterPro" id="IPR046025">
    <property type="entry name" value="DUF5983"/>
</dbReference>
<sequence>MTSQSISIAPVPLNERCAQNGATFDFDRIGAVECAIHRAALDAKFGYPPPGIKMEAVKTISTLGTFYNLMVHFDDAAPVATAYARRIELEPLSYWQDAGFTPPFVYDELGILVSCVHPTVASAVRAAVATLGQFPESEEFAAMRANLLTAYPHARAPTAMHPRVGDMDTDLLTRSAHLALLSRARKAIETPGELDDDVRNTLIDDIDAATTRLATCPLPWPLMVHVGSIEHEEGVNHYIAVTDQALTRQIADYCREFWFEIDDACDPSHLDDETVVREYFRQHPNEVHSTDVEHLAPEPAIAPGLLGTDKVLLLDNRHISSETDSHLLEWANIGRMEAPLFVTDTPVGWLLSDEPGCPFEELPDDLERAMTCARVAGAQHLLIGRDGMIVEGLQRYD</sequence>
<gene>
    <name evidence="2" type="ORF">DFR49_0727</name>
</gene>
<proteinExistence type="predicted"/>
<name>A0A397PJ69_9SPHN</name>
<evidence type="ECO:0000313" key="2">
    <source>
        <dbReference type="EMBL" id="RIA46194.1"/>
    </source>
</evidence>
<dbReference type="RefSeq" id="WP_147373624.1">
    <property type="nucleotide sequence ID" value="NZ_QXDC01000002.1"/>
</dbReference>
<dbReference type="AlphaFoldDB" id="A0A397PJ69"/>